<dbReference type="EMBL" id="AP018248">
    <property type="protein sequence ID" value="BAZ00036.1"/>
    <property type="molecule type" value="Genomic_DNA"/>
</dbReference>
<gene>
    <name evidence="1" type="ORF">NIES37_40190</name>
</gene>
<sequence>MQDLEMFHFHLERALYILKFRDKKLAECWVTQLNTSMGVQHTESFLTAAVLELSLTDTKTFHWVLDNLCAWRPYAHLLVEVTRFTLKKLISKGFIPSQDFSFDAQGKILMHEQTKKAIMADVSESDRLFMEKVLVIPQQSQQIPSLTV</sequence>
<accession>A0A1Z4N2W6</accession>
<dbReference type="RefSeq" id="WP_096578622.1">
    <property type="nucleotide sequence ID" value="NZ_CAWNJS010000001.1"/>
</dbReference>
<protein>
    <submittedName>
        <fullName evidence="1">Uncharacterized protein</fullName>
    </submittedName>
</protein>
<evidence type="ECO:0000313" key="1">
    <source>
        <dbReference type="EMBL" id="BAZ00036.1"/>
    </source>
</evidence>
<dbReference type="Proteomes" id="UP000218785">
    <property type="component" value="Chromosome"/>
</dbReference>
<reference evidence="1 2" key="1">
    <citation type="submission" date="2017-06" db="EMBL/GenBank/DDBJ databases">
        <title>Genome sequencing of cyanobaciteial culture collection at National Institute for Environmental Studies (NIES).</title>
        <authorList>
            <person name="Hirose Y."/>
            <person name="Shimura Y."/>
            <person name="Fujisawa T."/>
            <person name="Nakamura Y."/>
            <person name="Kawachi M."/>
        </authorList>
    </citation>
    <scope>NUCLEOTIDE SEQUENCE [LARGE SCALE GENOMIC DNA]</scope>
    <source>
        <strain evidence="1 2">NIES-37</strain>
    </source>
</reference>
<name>A0A1Z4N2W6_9CYAN</name>
<organism evidence="1 2">
    <name type="scientific">Tolypothrix tenuis PCC 7101</name>
    <dbReference type="NCBI Taxonomy" id="231146"/>
    <lineage>
        <taxon>Bacteria</taxon>
        <taxon>Bacillati</taxon>
        <taxon>Cyanobacteriota</taxon>
        <taxon>Cyanophyceae</taxon>
        <taxon>Nostocales</taxon>
        <taxon>Tolypothrichaceae</taxon>
        <taxon>Tolypothrix</taxon>
    </lineage>
</organism>
<evidence type="ECO:0000313" key="2">
    <source>
        <dbReference type="Proteomes" id="UP000218785"/>
    </source>
</evidence>
<dbReference type="KEGG" id="ttq:NIES37_40190"/>
<proteinExistence type="predicted"/>
<dbReference type="AlphaFoldDB" id="A0A1Z4N2W6"/>
<keyword evidence="2" id="KW-1185">Reference proteome</keyword>